<evidence type="ECO:0000313" key="2">
    <source>
        <dbReference type="Proteomes" id="UP000027395"/>
    </source>
</evidence>
<proteinExistence type="predicted"/>
<protein>
    <submittedName>
        <fullName evidence="1">Uncharacterized protein</fullName>
    </submittedName>
</protein>
<evidence type="ECO:0000313" key="1">
    <source>
        <dbReference type="EMBL" id="KEI68016.1"/>
    </source>
</evidence>
<dbReference type="HOGENOM" id="CLU_2370400_0_0_3"/>
<keyword evidence="2" id="KW-1185">Reference proteome</keyword>
<dbReference type="AlphaFoldDB" id="A0A073CIQ8"/>
<accession>A0A073CIQ8</accession>
<organism evidence="1 2">
    <name type="scientific">Planktothrix agardhii (strain NIVA-CYA 126/8)</name>
    <dbReference type="NCBI Taxonomy" id="388467"/>
    <lineage>
        <taxon>Bacteria</taxon>
        <taxon>Bacillati</taxon>
        <taxon>Cyanobacteriota</taxon>
        <taxon>Cyanophyceae</taxon>
        <taxon>Oscillatoriophycideae</taxon>
        <taxon>Oscillatoriales</taxon>
        <taxon>Microcoleaceae</taxon>
        <taxon>Planktothrix</taxon>
    </lineage>
</organism>
<name>A0A073CIQ8_PLAA1</name>
<gene>
    <name evidence="1" type="ORF">A19Y_3208</name>
</gene>
<sequence>MLKIATTGKIIFAIVFFGNRVKALDFVLKSGDSKLDKGLGESKCSFEFGSSIFPNHSTPAGLVDDNYVVPFIPQFYTDDEGVKSPNLDKFYPKLI</sequence>
<reference evidence="1 2" key="1">
    <citation type="journal article" date="2014" name="Appl. Environ. Microbiol.">
        <title>Elucidation of insertion elements encoded on plasmids and in vitro construction of shuttle vectors from the toxic cyanobacterium Planktothrix.</title>
        <authorList>
            <person name="Christiansen G."/>
            <person name="Goesmann A."/>
            <person name="Kurmayer R."/>
        </authorList>
    </citation>
    <scope>NUCLEOTIDE SEQUENCE [LARGE SCALE GENOMIC DNA]</scope>
    <source>
        <strain evidence="1 2">NIVA-CYA 126/8</strain>
    </source>
</reference>
<dbReference type="STRING" id="388467.A19Y_3208"/>
<dbReference type="Proteomes" id="UP000027395">
    <property type="component" value="Chromosome"/>
</dbReference>
<dbReference type="EMBL" id="CM002803">
    <property type="protein sequence ID" value="KEI68016.1"/>
    <property type="molecule type" value="Genomic_DNA"/>
</dbReference>